<dbReference type="InterPro" id="IPR043915">
    <property type="entry name" value="P9_TM"/>
</dbReference>
<proteinExistence type="predicted"/>
<dbReference type="Pfam" id="PF19066">
    <property type="entry name" value="P9_TM"/>
    <property type="match status" value="1"/>
</dbReference>
<evidence type="ECO:0000259" key="2">
    <source>
        <dbReference type="Pfam" id="PF19066"/>
    </source>
</evidence>
<evidence type="ECO:0000256" key="1">
    <source>
        <dbReference type="SAM" id="Phobius"/>
    </source>
</evidence>
<name>A0A6C0LTB5_9ZZZZ</name>
<evidence type="ECO:0000313" key="3">
    <source>
        <dbReference type="EMBL" id="QHU34106.1"/>
    </source>
</evidence>
<feature type="domain" description="Minor capsid protein P9 transmembrane helices" evidence="2">
    <location>
        <begin position="8"/>
        <end position="75"/>
    </location>
</feature>
<dbReference type="AlphaFoldDB" id="A0A6C0LTB5"/>
<reference evidence="3" key="1">
    <citation type="journal article" date="2020" name="Nature">
        <title>Giant virus diversity and host interactions through global metagenomics.</title>
        <authorList>
            <person name="Schulz F."/>
            <person name="Roux S."/>
            <person name="Paez-Espino D."/>
            <person name="Jungbluth S."/>
            <person name="Walsh D.A."/>
            <person name="Denef V.J."/>
            <person name="McMahon K.D."/>
            <person name="Konstantinidis K.T."/>
            <person name="Eloe-Fadrosh E.A."/>
            <person name="Kyrpides N.C."/>
            <person name="Woyke T."/>
        </authorList>
    </citation>
    <scope>NUCLEOTIDE SEQUENCE</scope>
    <source>
        <strain evidence="3">GVMAG-S-1016713-123</strain>
    </source>
</reference>
<sequence>MENQPDTFWVDDPLILLNKNKIHNLWPDDKMSQEEKWNSITRIVILMSILGFIFRKSVNFLIIGVITLALIVVMYQMNRKKNMEEGFASVNEGTNKLLSIMKPTTYTPTSKNPLSNVLLTHIQDEPKRPSAPMAYTQDNTEEINENTIQMVKELNNDNPDIDKRLFQDLGDNYQFDQSMRSFYSPASTTNPNAQDDFAKFCYGDMPSRKTDMSTNS</sequence>
<organism evidence="3">
    <name type="scientific">viral metagenome</name>
    <dbReference type="NCBI Taxonomy" id="1070528"/>
    <lineage>
        <taxon>unclassified sequences</taxon>
        <taxon>metagenomes</taxon>
        <taxon>organismal metagenomes</taxon>
    </lineage>
</organism>
<keyword evidence="1" id="KW-0812">Transmembrane</keyword>
<keyword evidence="1" id="KW-0472">Membrane</keyword>
<dbReference type="EMBL" id="MN740567">
    <property type="protein sequence ID" value="QHU34106.1"/>
    <property type="molecule type" value="Genomic_DNA"/>
</dbReference>
<feature type="transmembrane region" description="Helical" evidence="1">
    <location>
        <begin position="60"/>
        <end position="77"/>
    </location>
</feature>
<protein>
    <recommendedName>
        <fullName evidence="2">Minor capsid protein P9 transmembrane helices domain-containing protein</fullName>
    </recommendedName>
</protein>
<accession>A0A6C0LTB5</accession>
<keyword evidence="1" id="KW-1133">Transmembrane helix</keyword>